<gene>
    <name evidence="3" type="ORF">J2D77_02460</name>
</gene>
<proteinExistence type="predicted"/>
<feature type="chain" id="PRO_5036792819" description="Lipoprotein" evidence="2">
    <location>
        <begin position="26"/>
        <end position="82"/>
    </location>
</feature>
<evidence type="ECO:0000256" key="1">
    <source>
        <dbReference type="SAM" id="MobiDB-lite"/>
    </source>
</evidence>
<name>A0A939HN68_9PROT</name>
<dbReference type="RefSeq" id="WP_207844682.1">
    <property type="nucleotide sequence ID" value="NZ_JAFVMH010000001.1"/>
</dbReference>
<evidence type="ECO:0000256" key="2">
    <source>
        <dbReference type="SAM" id="SignalP"/>
    </source>
</evidence>
<dbReference type="Proteomes" id="UP000664073">
    <property type="component" value="Unassembled WGS sequence"/>
</dbReference>
<organism evidence="3 4">
    <name type="scientific">Acetobacter garciniae</name>
    <dbReference type="NCBI Taxonomy" id="2817435"/>
    <lineage>
        <taxon>Bacteria</taxon>
        <taxon>Pseudomonadati</taxon>
        <taxon>Pseudomonadota</taxon>
        <taxon>Alphaproteobacteria</taxon>
        <taxon>Acetobacterales</taxon>
        <taxon>Acetobacteraceae</taxon>
        <taxon>Acetobacter</taxon>
    </lineage>
</organism>
<evidence type="ECO:0008006" key="5">
    <source>
        <dbReference type="Google" id="ProtNLM"/>
    </source>
</evidence>
<keyword evidence="2" id="KW-0732">Signal</keyword>
<dbReference type="EMBL" id="JAFVMH010000001">
    <property type="protein sequence ID" value="MBO1324019.1"/>
    <property type="molecule type" value="Genomic_DNA"/>
</dbReference>
<feature type="region of interest" description="Disordered" evidence="1">
    <location>
        <begin position="44"/>
        <end position="82"/>
    </location>
</feature>
<feature type="signal peptide" evidence="2">
    <location>
        <begin position="1"/>
        <end position="25"/>
    </location>
</feature>
<accession>A0A939HN68</accession>
<keyword evidence="4" id="KW-1185">Reference proteome</keyword>
<protein>
    <recommendedName>
        <fullName evidence="5">Lipoprotein</fullName>
    </recommendedName>
</protein>
<evidence type="ECO:0000313" key="4">
    <source>
        <dbReference type="Proteomes" id="UP000664073"/>
    </source>
</evidence>
<dbReference type="AlphaFoldDB" id="A0A939HN68"/>
<comment type="caution">
    <text evidence="3">The sequence shown here is derived from an EMBL/GenBank/DDBJ whole genome shotgun (WGS) entry which is preliminary data.</text>
</comment>
<reference evidence="3" key="1">
    <citation type="submission" date="2021-03" db="EMBL/GenBank/DDBJ databases">
        <title>The complete genome sequence of Acetobacter sp. TBRC 12339.</title>
        <authorList>
            <person name="Charoenyingcharoen P."/>
            <person name="Yukphan P."/>
        </authorList>
    </citation>
    <scope>NUCLEOTIDE SEQUENCE</scope>
    <source>
        <strain evidence="3">TBRC 12339</strain>
    </source>
</reference>
<dbReference type="PROSITE" id="PS51257">
    <property type="entry name" value="PROKAR_LIPOPROTEIN"/>
    <property type="match status" value="1"/>
</dbReference>
<evidence type="ECO:0000313" key="3">
    <source>
        <dbReference type="EMBL" id="MBO1324019.1"/>
    </source>
</evidence>
<sequence length="82" mass="9038">MKNMFRFQPRALVLLALAAGLAACADDEHQRYYHAHNHHGKIAPTWYHPPTTPEQGKHPYARPTTSTVNGINTGGSDPNAGY</sequence>
<feature type="compositionally biased region" description="Polar residues" evidence="1">
    <location>
        <begin position="63"/>
        <end position="76"/>
    </location>
</feature>